<evidence type="ECO:0000313" key="4">
    <source>
        <dbReference type="Proteomes" id="UP001314263"/>
    </source>
</evidence>
<dbReference type="Gene3D" id="2.120.10.30">
    <property type="entry name" value="TolB, C-terminal domain"/>
    <property type="match status" value="3"/>
</dbReference>
<keyword evidence="2" id="KW-0732">Signal</keyword>
<organism evidence="3 4">
    <name type="scientific">Coccomyxa viridis</name>
    <dbReference type="NCBI Taxonomy" id="1274662"/>
    <lineage>
        <taxon>Eukaryota</taxon>
        <taxon>Viridiplantae</taxon>
        <taxon>Chlorophyta</taxon>
        <taxon>core chlorophytes</taxon>
        <taxon>Trebouxiophyceae</taxon>
        <taxon>Trebouxiophyceae incertae sedis</taxon>
        <taxon>Coccomyxaceae</taxon>
        <taxon>Coccomyxa</taxon>
    </lineage>
</organism>
<comment type="caution">
    <text evidence="3">The sequence shown here is derived from an EMBL/GenBank/DDBJ whole genome shotgun (WGS) entry which is preliminary data.</text>
</comment>
<feature type="signal peptide" evidence="2">
    <location>
        <begin position="1"/>
        <end position="20"/>
    </location>
</feature>
<dbReference type="InterPro" id="IPR011042">
    <property type="entry name" value="6-blade_b-propeller_TolB-like"/>
</dbReference>
<feature type="chain" id="PRO_5043897837" evidence="2">
    <location>
        <begin position="21"/>
        <end position="705"/>
    </location>
</feature>
<keyword evidence="4" id="KW-1185">Reference proteome</keyword>
<dbReference type="SUPFAM" id="SSF82171">
    <property type="entry name" value="DPP6 N-terminal domain-like"/>
    <property type="match status" value="2"/>
</dbReference>
<dbReference type="Pfam" id="PF07676">
    <property type="entry name" value="PD40"/>
    <property type="match status" value="4"/>
</dbReference>
<dbReference type="PANTHER" id="PTHR32161:SF8">
    <property type="entry name" value="DPP6 N-TERMINAL DOMAIN-LIKE PROTEIN"/>
    <property type="match status" value="1"/>
</dbReference>
<evidence type="ECO:0000256" key="2">
    <source>
        <dbReference type="SAM" id="SignalP"/>
    </source>
</evidence>
<accession>A0AAV1IE24</accession>
<name>A0AAV1IE24_9CHLO</name>
<dbReference type="AlphaFoldDB" id="A0AAV1IE24"/>
<evidence type="ECO:0000256" key="1">
    <source>
        <dbReference type="SAM" id="MobiDB-lite"/>
    </source>
</evidence>
<proteinExistence type="predicted"/>
<dbReference type="InterPro" id="IPR011659">
    <property type="entry name" value="WD40"/>
</dbReference>
<gene>
    <name evidence="3" type="ORF">CVIRNUC_008641</name>
</gene>
<dbReference type="EMBL" id="CAUYUE010000012">
    <property type="protein sequence ID" value="CAK0785432.1"/>
    <property type="molecule type" value="Genomic_DNA"/>
</dbReference>
<sequence length="705" mass="77024">MHLKLLIVLYLALLGTGAIADGDKAEVSGPAEKAERDDKEAASTIVYATVGRAQYAFDVYSIPAADAVEADAEVKLTDGQSVNFNGAFGRHSKELLFVSERDGNMELYSKRMGAVESSKHATQRMTHDPSLQDRPIQAEDGRIIFASTHVPNKQPRHGWTAIYSFKDGTLHRAKRLTPENATDYSPALSPDGKRLAAATGSGKTGESDVIIMSAEDGSERRLVAKNGGWPTFAADGQSLFFHRQADDGWWSIYWIDLDGSNETRITPPGRDFFTPAAFHNGTRRVAVAFQDANKIRQIAYLYNGPTASRDEWYFTQLTSLSTHHYNPFVSPDGQRVGYHRCRCQGADSDEYIPVLEHHTSSMPGVDLVRIDGSFPSFSDDDAFILYNEGFTGVSAVARDGSNKQLIFKGPAFGTTASVFDAQRVVATASGPTFATEGAGVNILLLTDGDSGSEEWGNADVLKLTGNSTGNNAFPAFAPDGSEMVFRSGRTGYKNLYIMPTEGESKGLMRLTEGPWDDTMPGWTPLSGWIVFASSRNYVESNRPAGAFDIYTVRPDGSGLRKVFDSHGGLANHPKFSTDLQRIVFTSDFAGYSAEEIGLPHQFQPYGDLFTIKLDGTDLRRLTHDPYENGTPVWGANGTPKHVAKKGNKLSCSFDDSVEWLRPKTAAVSKTIQQPAEEVRAAKTRFGCPFAQRTHAQAEDQITASR</sequence>
<evidence type="ECO:0000313" key="3">
    <source>
        <dbReference type="EMBL" id="CAK0785432.1"/>
    </source>
</evidence>
<dbReference type="PANTHER" id="PTHR32161">
    <property type="entry name" value="DPP6 N-TERMINAL DOMAIN-LIKE PROTEIN"/>
    <property type="match status" value="1"/>
</dbReference>
<dbReference type="Proteomes" id="UP001314263">
    <property type="component" value="Unassembled WGS sequence"/>
</dbReference>
<feature type="region of interest" description="Disordered" evidence="1">
    <location>
        <begin position="176"/>
        <end position="201"/>
    </location>
</feature>
<reference evidence="3 4" key="1">
    <citation type="submission" date="2023-10" db="EMBL/GenBank/DDBJ databases">
        <authorList>
            <person name="Maclean D."/>
            <person name="Macfadyen A."/>
        </authorList>
    </citation>
    <scope>NUCLEOTIDE SEQUENCE [LARGE SCALE GENOMIC DNA]</scope>
</reference>
<protein>
    <submittedName>
        <fullName evidence="3">Uncharacterized protein</fullName>
    </submittedName>
</protein>